<keyword evidence="3" id="KW-1003">Cell membrane</keyword>
<evidence type="ECO:0000256" key="4">
    <source>
        <dbReference type="ARBA" id="ARBA00022692"/>
    </source>
</evidence>
<evidence type="ECO:0000256" key="1">
    <source>
        <dbReference type="ARBA" id="ARBA00004651"/>
    </source>
</evidence>
<keyword evidence="5 7" id="KW-1133">Transmembrane helix</keyword>
<comment type="caution">
    <text evidence="9">The sequence shown here is derived from an EMBL/GenBank/DDBJ whole genome shotgun (WGS) entry which is preliminary data.</text>
</comment>
<dbReference type="RefSeq" id="WP_271012146.1">
    <property type="nucleotide sequence ID" value="NZ_JAQIFT010000040.1"/>
</dbReference>
<dbReference type="EMBL" id="JAQIFT010000040">
    <property type="protein sequence ID" value="MDA3731822.1"/>
    <property type="molecule type" value="Genomic_DNA"/>
</dbReference>
<keyword evidence="10" id="KW-1185">Reference proteome</keyword>
<evidence type="ECO:0000313" key="9">
    <source>
        <dbReference type="EMBL" id="MDA3731822.1"/>
    </source>
</evidence>
<reference evidence="9" key="1">
    <citation type="journal article" date="2023" name="Int. J. Syst. Evol. Microbiol.">
        <title>&lt;i&gt;Holtiella tumoricola&lt;/i&gt; gen. nov. sp. nov., isolated from a human clinical sample.</title>
        <authorList>
            <person name="Allen-Vercoe E."/>
            <person name="Daigneault M.C."/>
            <person name="Vancuren S.J."/>
            <person name="Cochrane K."/>
            <person name="O'Neal L.L."/>
            <person name="Sankaranarayanan K."/>
            <person name="Lawson P.A."/>
        </authorList>
    </citation>
    <scope>NUCLEOTIDE SEQUENCE</scope>
    <source>
        <strain evidence="9">CC70A</strain>
    </source>
</reference>
<feature type="transmembrane region" description="Helical" evidence="7">
    <location>
        <begin position="48"/>
        <end position="68"/>
    </location>
</feature>
<accession>A0AA42J0X4</accession>
<evidence type="ECO:0000256" key="7">
    <source>
        <dbReference type="RuleBase" id="RU363032"/>
    </source>
</evidence>
<evidence type="ECO:0000256" key="5">
    <source>
        <dbReference type="ARBA" id="ARBA00022989"/>
    </source>
</evidence>
<evidence type="ECO:0000313" key="10">
    <source>
        <dbReference type="Proteomes" id="UP001169242"/>
    </source>
</evidence>
<evidence type="ECO:0000256" key="3">
    <source>
        <dbReference type="ARBA" id="ARBA00022475"/>
    </source>
</evidence>
<keyword evidence="4 7" id="KW-0812">Transmembrane</keyword>
<feature type="transmembrane region" description="Helical" evidence="7">
    <location>
        <begin position="206"/>
        <end position="225"/>
    </location>
</feature>
<keyword evidence="2 7" id="KW-0813">Transport</keyword>
<evidence type="ECO:0000259" key="8">
    <source>
        <dbReference type="PROSITE" id="PS50928"/>
    </source>
</evidence>
<dbReference type="GO" id="GO:0005886">
    <property type="term" value="C:plasma membrane"/>
    <property type="evidence" value="ECO:0007669"/>
    <property type="project" value="UniProtKB-SubCell"/>
</dbReference>
<feature type="transmembrane region" description="Helical" evidence="7">
    <location>
        <begin position="150"/>
        <end position="169"/>
    </location>
</feature>
<comment type="similarity">
    <text evidence="7">Belongs to the binding-protein-dependent transport system permease family.</text>
</comment>
<evidence type="ECO:0000256" key="6">
    <source>
        <dbReference type="ARBA" id="ARBA00023136"/>
    </source>
</evidence>
<name>A0AA42J0X4_9FIRM</name>
<gene>
    <name evidence="9" type="ORF">PBV87_10065</name>
</gene>
<dbReference type="InterPro" id="IPR000515">
    <property type="entry name" value="MetI-like"/>
</dbReference>
<dbReference type="Proteomes" id="UP001169242">
    <property type="component" value="Unassembled WGS sequence"/>
</dbReference>
<dbReference type="SUPFAM" id="SSF161098">
    <property type="entry name" value="MetI-like"/>
    <property type="match status" value="1"/>
</dbReference>
<organism evidence="9 10">
    <name type="scientific">Holtiella tumoricola</name>
    <dbReference type="NCBI Taxonomy" id="3018743"/>
    <lineage>
        <taxon>Bacteria</taxon>
        <taxon>Bacillati</taxon>
        <taxon>Bacillota</taxon>
        <taxon>Clostridia</taxon>
        <taxon>Lachnospirales</taxon>
        <taxon>Cellulosilyticaceae</taxon>
        <taxon>Holtiella</taxon>
    </lineage>
</organism>
<keyword evidence="6 7" id="KW-0472">Membrane</keyword>
<protein>
    <submittedName>
        <fullName evidence="9">Sugar ABC transporter permease</fullName>
    </submittedName>
</protein>
<sequence length="231" mass="25807">MFQSKFYWDAWATTFIILFLQIGMTFLIPIIQALFLNELGRLQNTFTTLYIIPALIPAVVNVIIWKWIWHPDYGIANSIVALFGVEPQTWLSDPKLVLFCIVFPGVLGGGLNVLLYLAAIQSTSTDVLESAALDGCVGWRKIVYIILPNIKFMIFIQFIMAVIVAMNALDVPYLYASGGPSGASTTQGIYIFNTFNKDYNYGRGSAASIIMLLIVGIVTLMQMHFENAERE</sequence>
<dbReference type="PROSITE" id="PS50928">
    <property type="entry name" value="ABC_TM1"/>
    <property type="match status" value="1"/>
</dbReference>
<dbReference type="InterPro" id="IPR035906">
    <property type="entry name" value="MetI-like_sf"/>
</dbReference>
<dbReference type="Pfam" id="PF00528">
    <property type="entry name" value="BPD_transp_1"/>
    <property type="match status" value="1"/>
</dbReference>
<dbReference type="Gene3D" id="1.10.3720.10">
    <property type="entry name" value="MetI-like"/>
    <property type="match status" value="1"/>
</dbReference>
<feature type="domain" description="ABC transmembrane type-1" evidence="8">
    <location>
        <begin position="11"/>
        <end position="222"/>
    </location>
</feature>
<dbReference type="AlphaFoldDB" id="A0AA42J0X4"/>
<feature type="transmembrane region" description="Helical" evidence="7">
    <location>
        <begin position="96"/>
        <end position="118"/>
    </location>
</feature>
<evidence type="ECO:0000256" key="2">
    <source>
        <dbReference type="ARBA" id="ARBA00022448"/>
    </source>
</evidence>
<comment type="subcellular location">
    <subcellularLocation>
        <location evidence="1 7">Cell membrane</location>
        <topology evidence="1 7">Multi-pass membrane protein</topology>
    </subcellularLocation>
</comment>
<dbReference type="InterPro" id="IPR051393">
    <property type="entry name" value="ABC_transporter_permease"/>
</dbReference>
<dbReference type="GO" id="GO:0055085">
    <property type="term" value="P:transmembrane transport"/>
    <property type="evidence" value="ECO:0007669"/>
    <property type="project" value="InterPro"/>
</dbReference>
<dbReference type="CDD" id="cd06261">
    <property type="entry name" value="TM_PBP2"/>
    <property type="match status" value="1"/>
</dbReference>
<dbReference type="PANTHER" id="PTHR30193:SF37">
    <property type="entry name" value="INNER MEMBRANE ABC TRANSPORTER PERMEASE PROTEIN YCJO"/>
    <property type="match status" value="1"/>
</dbReference>
<dbReference type="PANTHER" id="PTHR30193">
    <property type="entry name" value="ABC TRANSPORTER PERMEASE PROTEIN"/>
    <property type="match status" value="1"/>
</dbReference>
<proteinExistence type="inferred from homology"/>
<feature type="transmembrane region" description="Helical" evidence="7">
    <location>
        <begin position="12"/>
        <end position="36"/>
    </location>
</feature>